<proteinExistence type="predicted"/>
<accession>A0A974DUM2</accession>
<sequence>MNVLETCFYIWGWESKIQECCQIGEGEMTVNNHISFLLGLISIYKNVPQSPDRKHWEYTRNLHISWKNGSLCQHRVPS</sequence>
<dbReference type="AlphaFoldDB" id="A0A974DUM2"/>
<organism evidence="1 2">
    <name type="scientific">Xenopus laevis</name>
    <name type="common">African clawed frog</name>
    <dbReference type="NCBI Taxonomy" id="8355"/>
    <lineage>
        <taxon>Eukaryota</taxon>
        <taxon>Metazoa</taxon>
        <taxon>Chordata</taxon>
        <taxon>Craniata</taxon>
        <taxon>Vertebrata</taxon>
        <taxon>Euteleostomi</taxon>
        <taxon>Amphibia</taxon>
        <taxon>Batrachia</taxon>
        <taxon>Anura</taxon>
        <taxon>Pipoidea</taxon>
        <taxon>Pipidae</taxon>
        <taxon>Xenopodinae</taxon>
        <taxon>Xenopus</taxon>
        <taxon>Xenopus</taxon>
    </lineage>
</organism>
<dbReference type="EMBL" id="CM004467">
    <property type="protein sequence ID" value="OCT98258.1"/>
    <property type="molecule type" value="Genomic_DNA"/>
</dbReference>
<reference evidence="2" key="1">
    <citation type="journal article" date="2016" name="Nature">
        <title>Genome evolution in the allotetraploid frog Xenopus laevis.</title>
        <authorList>
            <person name="Session A.M."/>
            <person name="Uno Y."/>
            <person name="Kwon T."/>
            <person name="Chapman J.A."/>
            <person name="Toyoda A."/>
            <person name="Takahashi S."/>
            <person name="Fukui A."/>
            <person name="Hikosaka A."/>
            <person name="Suzuki A."/>
            <person name="Kondo M."/>
            <person name="van Heeringen S.J."/>
            <person name="Quigley I."/>
            <person name="Heinz S."/>
            <person name="Ogino H."/>
            <person name="Ochi H."/>
            <person name="Hellsten U."/>
            <person name="Lyons J.B."/>
            <person name="Simakov O."/>
            <person name="Putnam N."/>
            <person name="Stites J."/>
            <person name="Kuroki Y."/>
            <person name="Tanaka T."/>
            <person name="Michiue T."/>
            <person name="Watanabe M."/>
            <person name="Bogdanovic O."/>
            <person name="Lister R."/>
            <person name="Georgiou G."/>
            <person name="Paranjpe S.S."/>
            <person name="van Kruijsbergen I."/>
            <person name="Shu S."/>
            <person name="Carlson J."/>
            <person name="Kinoshita T."/>
            <person name="Ohta Y."/>
            <person name="Mawaribuchi S."/>
            <person name="Jenkins J."/>
            <person name="Grimwood J."/>
            <person name="Schmutz J."/>
            <person name="Mitros T."/>
            <person name="Mozaffari S.V."/>
            <person name="Suzuki Y."/>
            <person name="Haramoto Y."/>
            <person name="Yamamoto T.S."/>
            <person name="Takagi C."/>
            <person name="Heald R."/>
            <person name="Miller K."/>
            <person name="Haudenschild C."/>
            <person name="Kitzman J."/>
            <person name="Nakayama T."/>
            <person name="Izutsu Y."/>
            <person name="Robert J."/>
            <person name="Fortriede J."/>
            <person name="Burns K."/>
            <person name="Lotay V."/>
            <person name="Karimi K."/>
            <person name="Yasuoka Y."/>
            <person name="Dichmann D.S."/>
            <person name="Flajnik M.F."/>
            <person name="Houston D.W."/>
            <person name="Shendure J."/>
            <person name="DuPasquier L."/>
            <person name="Vize P.D."/>
            <person name="Zorn A.M."/>
            <person name="Ito M."/>
            <person name="Marcotte E.M."/>
            <person name="Wallingford J.B."/>
            <person name="Ito Y."/>
            <person name="Asashima M."/>
            <person name="Ueno N."/>
            <person name="Matsuda Y."/>
            <person name="Veenstra G.J."/>
            <person name="Fujiyama A."/>
            <person name="Harland R.M."/>
            <person name="Taira M."/>
            <person name="Rokhsar D.S."/>
        </authorList>
    </citation>
    <scope>NUCLEOTIDE SEQUENCE [LARGE SCALE GENOMIC DNA]</scope>
    <source>
        <strain evidence="2">J</strain>
    </source>
</reference>
<name>A0A974DUM2_XENLA</name>
<protein>
    <submittedName>
        <fullName evidence="1">Uncharacterized protein</fullName>
    </submittedName>
</protein>
<gene>
    <name evidence="1" type="ORF">XELAEV_18010490mg</name>
</gene>
<evidence type="ECO:0000313" key="2">
    <source>
        <dbReference type="Proteomes" id="UP000694892"/>
    </source>
</evidence>
<dbReference type="Proteomes" id="UP000694892">
    <property type="component" value="Chromosome 1S"/>
</dbReference>
<evidence type="ECO:0000313" key="1">
    <source>
        <dbReference type="EMBL" id="OCT98258.1"/>
    </source>
</evidence>